<protein>
    <submittedName>
        <fullName evidence="2">Uncharacterized protein</fullName>
    </submittedName>
</protein>
<evidence type="ECO:0000256" key="1">
    <source>
        <dbReference type="SAM" id="MobiDB-lite"/>
    </source>
</evidence>
<name>A0ABN9L3R5_9NEOB</name>
<dbReference type="Proteomes" id="UP001176940">
    <property type="component" value="Unassembled WGS sequence"/>
</dbReference>
<feature type="region of interest" description="Disordered" evidence="1">
    <location>
        <begin position="95"/>
        <end position="129"/>
    </location>
</feature>
<organism evidence="2 3">
    <name type="scientific">Ranitomeya imitator</name>
    <name type="common">mimic poison frog</name>
    <dbReference type="NCBI Taxonomy" id="111125"/>
    <lineage>
        <taxon>Eukaryota</taxon>
        <taxon>Metazoa</taxon>
        <taxon>Chordata</taxon>
        <taxon>Craniata</taxon>
        <taxon>Vertebrata</taxon>
        <taxon>Euteleostomi</taxon>
        <taxon>Amphibia</taxon>
        <taxon>Batrachia</taxon>
        <taxon>Anura</taxon>
        <taxon>Neobatrachia</taxon>
        <taxon>Hyloidea</taxon>
        <taxon>Dendrobatidae</taxon>
        <taxon>Dendrobatinae</taxon>
        <taxon>Ranitomeya</taxon>
    </lineage>
</organism>
<reference evidence="2" key="1">
    <citation type="submission" date="2023-07" db="EMBL/GenBank/DDBJ databases">
        <authorList>
            <person name="Stuckert A."/>
        </authorList>
    </citation>
    <scope>NUCLEOTIDE SEQUENCE</scope>
</reference>
<comment type="caution">
    <text evidence="2">The sequence shown here is derived from an EMBL/GenBank/DDBJ whole genome shotgun (WGS) entry which is preliminary data.</text>
</comment>
<evidence type="ECO:0000313" key="3">
    <source>
        <dbReference type="Proteomes" id="UP001176940"/>
    </source>
</evidence>
<dbReference type="EMBL" id="CAUEEQ010008550">
    <property type="protein sequence ID" value="CAJ0932458.1"/>
    <property type="molecule type" value="Genomic_DNA"/>
</dbReference>
<proteinExistence type="predicted"/>
<accession>A0ABN9L3R5</accession>
<feature type="compositionally biased region" description="Basic and acidic residues" evidence="1">
    <location>
        <begin position="119"/>
        <end position="129"/>
    </location>
</feature>
<keyword evidence="3" id="KW-1185">Reference proteome</keyword>
<gene>
    <name evidence="2" type="ORF">RIMI_LOCUS5095165</name>
</gene>
<evidence type="ECO:0000313" key="2">
    <source>
        <dbReference type="EMBL" id="CAJ0932458.1"/>
    </source>
</evidence>
<sequence>MESDIPSLACQEEAICILYFPEEHCMANKPPYLDKPEIQSHDPLCPRQKVFPLNNPAVRLSGSRSFCRMYYMMNLLFVASVSLCLDFAGIATDSYEEDGDQTSGQTSWKKNKKNAGRQTTEEKFSFLTR</sequence>